<gene>
    <name evidence="1" type="ORF">CCAP1982_LOCUS9982</name>
</gene>
<comment type="caution">
    <text evidence="1">The sequence shown here is derived from an EMBL/GenBank/DDBJ whole genome shotgun (WGS) entry which is preliminary data.</text>
</comment>
<dbReference type="EMBL" id="CAJHJT010000023">
    <property type="protein sequence ID" value="CAD7001485.1"/>
    <property type="molecule type" value="Genomic_DNA"/>
</dbReference>
<protein>
    <submittedName>
        <fullName evidence="1">(Mediterranean fruit fly) hypothetical protein</fullName>
    </submittedName>
</protein>
<dbReference type="AlphaFoldDB" id="A0A811UU36"/>
<sequence length="117" mass="13486">MACLQKFEFFRNKLRITQKENITALHKFVFESDGDRQIGIDYVKSGDLHLTSMTTSATFLCAGAEGDENNDDDDENEGILTIIMMKKLWLALTKLLQLTYILSIHNKRMHETARMIE</sequence>
<accession>A0A811UU36</accession>
<reference evidence="1" key="1">
    <citation type="submission" date="2020-11" db="EMBL/GenBank/DDBJ databases">
        <authorList>
            <person name="Whitehead M."/>
        </authorList>
    </citation>
    <scope>NUCLEOTIDE SEQUENCE</scope>
    <source>
        <strain evidence="1">EGII</strain>
    </source>
</reference>
<evidence type="ECO:0000313" key="1">
    <source>
        <dbReference type="EMBL" id="CAD7001485.1"/>
    </source>
</evidence>
<proteinExistence type="predicted"/>
<organism evidence="1 2">
    <name type="scientific">Ceratitis capitata</name>
    <name type="common">Mediterranean fruit fly</name>
    <name type="synonym">Tephritis capitata</name>
    <dbReference type="NCBI Taxonomy" id="7213"/>
    <lineage>
        <taxon>Eukaryota</taxon>
        <taxon>Metazoa</taxon>
        <taxon>Ecdysozoa</taxon>
        <taxon>Arthropoda</taxon>
        <taxon>Hexapoda</taxon>
        <taxon>Insecta</taxon>
        <taxon>Pterygota</taxon>
        <taxon>Neoptera</taxon>
        <taxon>Endopterygota</taxon>
        <taxon>Diptera</taxon>
        <taxon>Brachycera</taxon>
        <taxon>Muscomorpha</taxon>
        <taxon>Tephritoidea</taxon>
        <taxon>Tephritidae</taxon>
        <taxon>Ceratitis</taxon>
        <taxon>Ceratitis</taxon>
    </lineage>
</organism>
<name>A0A811UU36_CERCA</name>
<keyword evidence="2" id="KW-1185">Reference proteome</keyword>
<dbReference type="Proteomes" id="UP000606786">
    <property type="component" value="Unassembled WGS sequence"/>
</dbReference>
<evidence type="ECO:0000313" key="2">
    <source>
        <dbReference type="Proteomes" id="UP000606786"/>
    </source>
</evidence>